<dbReference type="EMBL" id="GIIL01000389">
    <property type="protein sequence ID" value="NOV44115.1"/>
    <property type="molecule type" value="Transcribed_RNA"/>
</dbReference>
<dbReference type="InterPro" id="IPR052143">
    <property type="entry name" value="Mitoribosomal_bL36m"/>
</dbReference>
<dbReference type="NCBIfam" id="TIGR01022">
    <property type="entry name" value="rpmJ_bact"/>
    <property type="match status" value="1"/>
</dbReference>
<dbReference type="InterPro" id="IPR035977">
    <property type="entry name" value="Ribosomal_bL36_sp"/>
</dbReference>
<keyword evidence="6 7" id="KW-0687">Ribonucleoprotein</keyword>
<dbReference type="Pfam" id="PF00444">
    <property type="entry name" value="Ribosomal_L36"/>
    <property type="match status" value="1"/>
</dbReference>
<dbReference type="GO" id="GO:0006412">
    <property type="term" value="P:translation"/>
    <property type="evidence" value="ECO:0007669"/>
    <property type="project" value="InterPro"/>
</dbReference>
<evidence type="ECO:0000256" key="2">
    <source>
        <dbReference type="ARBA" id="ARBA00007645"/>
    </source>
</evidence>
<dbReference type="PANTHER" id="PTHR46909">
    <property type="entry name" value="39S RIBOSOMAL PROTEIN L36, MITOCHONDRIAL"/>
    <property type="match status" value="1"/>
</dbReference>
<evidence type="ECO:0000256" key="3">
    <source>
        <dbReference type="ARBA" id="ARBA00022946"/>
    </source>
</evidence>
<keyword evidence="5" id="KW-0496">Mitochondrion</keyword>
<protein>
    <recommendedName>
        <fullName evidence="7">Ribosomal protein</fullName>
    </recommendedName>
</protein>
<dbReference type="GO" id="GO:0003735">
    <property type="term" value="F:structural constituent of ribosome"/>
    <property type="evidence" value="ECO:0007669"/>
    <property type="project" value="InterPro"/>
</dbReference>
<keyword evidence="3" id="KW-0809">Transit peptide</keyword>
<keyword evidence="4 7" id="KW-0689">Ribosomal protein</keyword>
<evidence type="ECO:0000256" key="7">
    <source>
        <dbReference type="RuleBase" id="RU000570"/>
    </source>
</evidence>
<evidence type="ECO:0000256" key="5">
    <source>
        <dbReference type="ARBA" id="ARBA00023128"/>
    </source>
</evidence>
<reference evidence="8" key="1">
    <citation type="submission" date="2020-03" db="EMBL/GenBank/DDBJ databases">
        <title>Transcriptomic Profiling of the Digestive Tract of the Rat Flea, Xenopsylla cheopis, Following Blood Feeding and Infection with Yersinia pestis.</title>
        <authorList>
            <person name="Bland D.M."/>
            <person name="Martens C.A."/>
            <person name="Virtaneva K."/>
            <person name="Kanakabandi K."/>
            <person name="Long D."/>
            <person name="Rosenke R."/>
            <person name="Saturday G.A."/>
            <person name="Hoyt F.H."/>
            <person name="Bruno D.P."/>
            <person name="Ribeiro J.M.C."/>
            <person name="Hinnebusch J."/>
        </authorList>
    </citation>
    <scope>NUCLEOTIDE SEQUENCE</scope>
</reference>
<evidence type="ECO:0000256" key="1">
    <source>
        <dbReference type="ARBA" id="ARBA00004173"/>
    </source>
</evidence>
<sequence length="88" mass="10582">MTKTIINPLYQNNALLQPKVPAIVIPNCGMKVKGRLRRRCKDCYFVTRDERLYVMCKSQGRHKQMSMKKKEYNLWMLSHATQSKYREW</sequence>
<evidence type="ECO:0000256" key="6">
    <source>
        <dbReference type="ARBA" id="ARBA00023274"/>
    </source>
</evidence>
<dbReference type="SUPFAM" id="SSF57840">
    <property type="entry name" value="Ribosomal protein L36"/>
    <property type="match status" value="1"/>
</dbReference>
<dbReference type="InterPro" id="IPR000473">
    <property type="entry name" value="Ribosomal_bL36"/>
</dbReference>
<dbReference type="GO" id="GO:0005762">
    <property type="term" value="C:mitochondrial large ribosomal subunit"/>
    <property type="evidence" value="ECO:0007669"/>
    <property type="project" value="TreeGrafter"/>
</dbReference>
<comment type="similarity">
    <text evidence="2 7">Belongs to the bacterial ribosomal protein bL36 family.</text>
</comment>
<name>A0A6M2DD30_XENCH</name>
<evidence type="ECO:0000313" key="8">
    <source>
        <dbReference type="EMBL" id="NOV44115.1"/>
    </source>
</evidence>
<comment type="subcellular location">
    <subcellularLocation>
        <location evidence="1">Mitochondrion</location>
    </subcellularLocation>
</comment>
<accession>A0A6M2DD30</accession>
<proteinExistence type="inferred from homology"/>
<dbReference type="AlphaFoldDB" id="A0A6M2DD30"/>
<organism evidence="8">
    <name type="scientific">Xenopsylla cheopis</name>
    <name type="common">Oriental rat flea</name>
    <name type="synonym">Pulex cheopis</name>
    <dbReference type="NCBI Taxonomy" id="163159"/>
    <lineage>
        <taxon>Eukaryota</taxon>
        <taxon>Metazoa</taxon>
        <taxon>Ecdysozoa</taxon>
        <taxon>Arthropoda</taxon>
        <taxon>Hexapoda</taxon>
        <taxon>Insecta</taxon>
        <taxon>Pterygota</taxon>
        <taxon>Neoptera</taxon>
        <taxon>Endopterygota</taxon>
        <taxon>Siphonaptera</taxon>
        <taxon>Pulicidae</taxon>
        <taxon>Xenopsyllinae</taxon>
        <taxon>Xenopsylla</taxon>
    </lineage>
</organism>
<evidence type="ECO:0000256" key="4">
    <source>
        <dbReference type="ARBA" id="ARBA00022980"/>
    </source>
</evidence>
<dbReference type="PANTHER" id="PTHR46909:SF1">
    <property type="entry name" value="LARGE RIBOSOMAL SUBUNIT PROTEIN BL36M"/>
    <property type="match status" value="1"/>
</dbReference>